<evidence type="ECO:0000256" key="6">
    <source>
        <dbReference type="SAM" id="Phobius"/>
    </source>
</evidence>
<keyword evidence="9" id="KW-1185">Reference proteome</keyword>
<dbReference type="Pfam" id="PF07738">
    <property type="entry name" value="Sad1_UNC"/>
    <property type="match status" value="1"/>
</dbReference>
<keyword evidence="4 6" id="KW-0472">Membrane</keyword>
<dbReference type="STRING" id="1182542.W9XW12"/>
<keyword evidence="2 6" id="KW-0812">Transmembrane</keyword>
<evidence type="ECO:0000256" key="4">
    <source>
        <dbReference type="ARBA" id="ARBA00023136"/>
    </source>
</evidence>
<feature type="transmembrane region" description="Helical" evidence="6">
    <location>
        <begin position="277"/>
        <end position="303"/>
    </location>
</feature>
<dbReference type="PROSITE" id="PS51469">
    <property type="entry name" value="SUN"/>
    <property type="match status" value="1"/>
</dbReference>
<evidence type="ECO:0000256" key="2">
    <source>
        <dbReference type="ARBA" id="ARBA00022692"/>
    </source>
</evidence>
<evidence type="ECO:0000313" key="8">
    <source>
        <dbReference type="EMBL" id="EXJ84757.1"/>
    </source>
</evidence>
<dbReference type="InterPro" id="IPR045119">
    <property type="entry name" value="SUN1-5"/>
</dbReference>
<feature type="domain" description="SUN" evidence="7">
    <location>
        <begin position="424"/>
        <end position="617"/>
    </location>
</feature>
<dbReference type="OrthoDB" id="342281at2759"/>
<evidence type="ECO:0000256" key="1">
    <source>
        <dbReference type="ARBA" id="ARBA00004370"/>
    </source>
</evidence>
<keyword evidence="3 6" id="KW-1133">Transmembrane helix</keyword>
<proteinExistence type="predicted"/>
<feature type="region of interest" description="Disordered" evidence="5">
    <location>
        <begin position="117"/>
        <end position="203"/>
    </location>
</feature>
<organism evidence="8 9">
    <name type="scientific">Capronia epimyces CBS 606.96</name>
    <dbReference type="NCBI Taxonomy" id="1182542"/>
    <lineage>
        <taxon>Eukaryota</taxon>
        <taxon>Fungi</taxon>
        <taxon>Dikarya</taxon>
        <taxon>Ascomycota</taxon>
        <taxon>Pezizomycotina</taxon>
        <taxon>Eurotiomycetes</taxon>
        <taxon>Chaetothyriomycetidae</taxon>
        <taxon>Chaetothyriales</taxon>
        <taxon>Herpotrichiellaceae</taxon>
        <taxon>Capronia</taxon>
    </lineage>
</organism>
<accession>W9XW12</accession>
<gene>
    <name evidence="8" type="ORF">A1O3_05429</name>
</gene>
<feature type="compositionally biased region" description="Basic and acidic residues" evidence="5">
    <location>
        <begin position="184"/>
        <end position="194"/>
    </location>
</feature>
<dbReference type="GO" id="GO:0043495">
    <property type="term" value="F:protein-membrane adaptor activity"/>
    <property type="evidence" value="ECO:0007669"/>
    <property type="project" value="TreeGrafter"/>
</dbReference>
<reference evidence="8 9" key="1">
    <citation type="submission" date="2013-03" db="EMBL/GenBank/DDBJ databases">
        <title>The Genome Sequence of Capronia epimyces CBS 606.96.</title>
        <authorList>
            <consortium name="The Broad Institute Genomics Platform"/>
            <person name="Cuomo C."/>
            <person name="de Hoog S."/>
            <person name="Gorbushina A."/>
            <person name="Walker B."/>
            <person name="Young S.K."/>
            <person name="Zeng Q."/>
            <person name="Gargeya S."/>
            <person name="Fitzgerald M."/>
            <person name="Haas B."/>
            <person name="Abouelleil A."/>
            <person name="Allen A.W."/>
            <person name="Alvarado L."/>
            <person name="Arachchi H.M."/>
            <person name="Berlin A.M."/>
            <person name="Chapman S.B."/>
            <person name="Gainer-Dewar J."/>
            <person name="Goldberg J."/>
            <person name="Griggs A."/>
            <person name="Gujja S."/>
            <person name="Hansen M."/>
            <person name="Howarth C."/>
            <person name="Imamovic A."/>
            <person name="Ireland A."/>
            <person name="Larimer J."/>
            <person name="McCowan C."/>
            <person name="Murphy C."/>
            <person name="Pearson M."/>
            <person name="Poon T.W."/>
            <person name="Priest M."/>
            <person name="Roberts A."/>
            <person name="Saif S."/>
            <person name="Shea T."/>
            <person name="Sisk P."/>
            <person name="Sykes S."/>
            <person name="Wortman J."/>
            <person name="Nusbaum C."/>
            <person name="Birren B."/>
        </authorList>
    </citation>
    <scope>NUCLEOTIDE SEQUENCE [LARGE SCALE GENOMIC DNA]</scope>
    <source>
        <strain evidence="8 9">CBS 606.96</strain>
    </source>
</reference>
<dbReference type="PANTHER" id="PTHR12911">
    <property type="entry name" value="SAD1/UNC-84-LIKE PROTEIN-RELATED"/>
    <property type="match status" value="1"/>
</dbReference>
<dbReference type="InterPro" id="IPR012919">
    <property type="entry name" value="SUN_dom"/>
</dbReference>
<name>W9XW12_9EURO</name>
<dbReference type="RefSeq" id="XP_007733742.1">
    <property type="nucleotide sequence ID" value="XM_007735552.1"/>
</dbReference>
<protein>
    <recommendedName>
        <fullName evidence="7">SUN domain-containing protein</fullName>
    </recommendedName>
</protein>
<evidence type="ECO:0000313" key="9">
    <source>
        <dbReference type="Proteomes" id="UP000019478"/>
    </source>
</evidence>
<sequence>MPPRRSAARASSVTPIRAASPSRRSTRGSSVLTPEDAIPKRVTRGGSQQPSLAEGALNNPKLPEVQIQQSYAYGSSKTPVLPAQLVARNKMNLREMAETIDAGVEQAQQHLQTHIEETRANLQTETRAERARRRASREASGEGSVASDDVEKDKTQRVAAWASSLESGQLDEIPEEDSSSVRSTPDDATHKDTDPSSFPSGIFDHSYNYERGLRRPNVTVRRRGAESSLQQAWKASKAAADHSRQTVSHILISVSHWLSRLFRASGRAVDDLPNSPFILVLVNLLFALLVASAAAFLFCYTYTNYVCDPYSSSPIGQTLQKYCGGCTRSPSDLLNLTSGDGGDLSRLSTALTGIHSQIRAIESRLSDKLESQYAVVDKDIEALRKQHSELSNHISGLRAGRPASSGDVASPVIAKVNFFAPNNGAKIEPRLTSPTRQRPLRLVPRVILRMAGMTIYETKQAITALMPWQDVGDCWCSSANPSKQDSMRLGVKVTEMIFPTELVVENYPNAGSRFPGSTPKKIEVWADFDHLDSREWEGLAIRQMQVQADGTMGPTFALIGELEYDASVEANHVQAFPLAVNQHRHLYAARSFVIRVMSNHGSDHTCLYRVRMHGVPAAEADRGGL</sequence>
<dbReference type="AlphaFoldDB" id="W9XW12"/>
<comment type="caution">
    <text evidence="8">The sequence shown here is derived from an EMBL/GenBank/DDBJ whole genome shotgun (WGS) entry which is preliminary data.</text>
</comment>
<dbReference type="EMBL" id="AMGY01000004">
    <property type="protein sequence ID" value="EXJ84757.1"/>
    <property type="molecule type" value="Genomic_DNA"/>
</dbReference>
<evidence type="ECO:0000256" key="5">
    <source>
        <dbReference type="SAM" id="MobiDB-lite"/>
    </source>
</evidence>
<dbReference type="HOGENOM" id="CLU_451277_0_0_1"/>
<dbReference type="GeneID" id="19169542"/>
<evidence type="ECO:0000256" key="3">
    <source>
        <dbReference type="ARBA" id="ARBA00022989"/>
    </source>
</evidence>
<dbReference type="Proteomes" id="UP000019478">
    <property type="component" value="Unassembled WGS sequence"/>
</dbReference>
<dbReference type="Gene3D" id="2.60.120.260">
    <property type="entry name" value="Galactose-binding domain-like"/>
    <property type="match status" value="1"/>
</dbReference>
<dbReference type="GO" id="GO:0034993">
    <property type="term" value="C:meiotic nuclear membrane microtubule tethering complex"/>
    <property type="evidence" value="ECO:0007669"/>
    <property type="project" value="TreeGrafter"/>
</dbReference>
<feature type="region of interest" description="Disordered" evidence="5">
    <location>
        <begin position="1"/>
        <end position="61"/>
    </location>
</feature>
<comment type="subcellular location">
    <subcellularLocation>
        <location evidence="1">Membrane</location>
    </subcellularLocation>
</comment>
<dbReference type="PANTHER" id="PTHR12911:SF8">
    <property type="entry name" value="KLAROID PROTEIN-RELATED"/>
    <property type="match status" value="1"/>
</dbReference>
<evidence type="ECO:0000259" key="7">
    <source>
        <dbReference type="PROSITE" id="PS51469"/>
    </source>
</evidence>
<dbReference type="eggNOG" id="ENOG502SU65">
    <property type="taxonomic scope" value="Eukaryota"/>
</dbReference>